<reference evidence="2" key="1">
    <citation type="submission" date="2022-08" db="EMBL/GenBank/DDBJ databases">
        <authorList>
            <person name="Tistechok S."/>
            <person name="Samborskyy M."/>
            <person name="Roman I."/>
        </authorList>
    </citation>
    <scope>NUCLEOTIDE SEQUENCE</scope>
    <source>
        <strain evidence="2">DSM 103496</strain>
    </source>
</reference>
<protein>
    <recommendedName>
        <fullName evidence="4">PAP2 superfamily protein</fullName>
    </recommendedName>
</protein>
<keyword evidence="1" id="KW-0812">Transmembrane</keyword>
<evidence type="ECO:0000313" key="2">
    <source>
        <dbReference type="EMBL" id="MCS7477988.1"/>
    </source>
</evidence>
<feature type="transmembrane region" description="Helical" evidence="1">
    <location>
        <begin position="182"/>
        <end position="203"/>
    </location>
</feature>
<feature type="transmembrane region" description="Helical" evidence="1">
    <location>
        <begin position="140"/>
        <end position="162"/>
    </location>
</feature>
<dbReference type="RefSeq" id="WP_259623489.1">
    <property type="nucleotide sequence ID" value="NZ_JANYMP010000005.1"/>
</dbReference>
<proteinExistence type="predicted"/>
<feature type="transmembrane region" description="Helical" evidence="1">
    <location>
        <begin position="107"/>
        <end position="128"/>
    </location>
</feature>
<sequence>MATPTPPLLARVVTEVFAPWVLVLSLPGLVVWHVTRSVVPSVVWGLVIGVTGSLLPMVVVVLGARRGRWHGHHVTNREGRLIPLLTCVLSLGVCVAALVLGDAPQRVLALVQSMLLSAVVGAAITFAAPVPGGWGWKVSVHAAVAAGALAVAVVVFGPWTLVLAPAVALVGWSRVALGHHTVGQVVGGVVLGSVVGGLSFWGLT</sequence>
<feature type="transmembrane region" description="Helical" evidence="1">
    <location>
        <begin position="82"/>
        <end position="101"/>
    </location>
</feature>
<accession>A0A9X3A1G9</accession>
<organism evidence="2 3">
    <name type="scientific">Umezawaea endophytica</name>
    <dbReference type="NCBI Taxonomy" id="1654476"/>
    <lineage>
        <taxon>Bacteria</taxon>
        <taxon>Bacillati</taxon>
        <taxon>Actinomycetota</taxon>
        <taxon>Actinomycetes</taxon>
        <taxon>Pseudonocardiales</taxon>
        <taxon>Pseudonocardiaceae</taxon>
        <taxon>Umezawaea</taxon>
    </lineage>
</organism>
<evidence type="ECO:0000256" key="1">
    <source>
        <dbReference type="SAM" id="Phobius"/>
    </source>
</evidence>
<keyword evidence="1" id="KW-0472">Membrane</keyword>
<name>A0A9X3A1G9_9PSEU</name>
<comment type="caution">
    <text evidence="2">The sequence shown here is derived from an EMBL/GenBank/DDBJ whole genome shotgun (WGS) entry which is preliminary data.</text>
</comment>
<keyword evidence="1" id="KW-1133">Transmembrane helix</keyword>
<dbReference type="Gene3D" id="1.20.144.10">
    <property type="entry name" value="Phosphatidic acid phosphatase type 2/haloperoxidase"/>
    <property type="match status" value="1"/>
</dbReference>
<dbReference type="Proteomes" id="UP001141259">
    <property type="component" value="Unassembled WGS sequence"/>
</dbReference>
<evidence type="ECO:0000313" key="3">
    <source>
        <dbReference type="Proteomes" id="UP001141259"/>
    </source>
</evidence>
<feature type="transmembrane region" description="Helical" evidence="1">
    <location>
        <begin position="12"/>
        <end position="35"/>
    </location>
</feature>
<keyword evidence="3" id="KW-1185">Reference proteome</keyword>
<dbReference type="EMBL" id="JANYMP010000005">
    <property type="protein sequence ID" value="MCS7477988.1"/>
    <property type="molecule type" value="Genomic_DNA"/>
</dbReference>
<dbReference type="AlphaFoldDB" id="A0A9X3A1G9"/>
<gene>
    <name evidence="2" type="ORF">NZH93_14080</name>
</gene>
<evidence type="ECO:0008006" key="4">
    <source>
        <dbReference type="Google" id="ProtNLM"/>
    </source>
</evidence>
<feature type="transmembrane region" description="Helical" evidence="1">
    <location>
        <begin position="41"/>
        <end position="62"/>
    </location>
</feature>